<gene>
    <name evidence="1" type="ORF">DCHRY22_LOCUS4186</name>
</gene>
<dbReference type="Proteomes" id="UP000789524">
    <property type="component" value="Unassembled WGS sequence"/>
</dbReference>
<comment type="caution">
    <text evidence="1">The sequence shown here is derived from an EMBL/GenBank/DDBJ whole genome shotgun (WGS) entry which is preliminary data.</text>
</comment>
<accession>A0A8J2VXZ1</accession>
<evidence type="ECO:0000313" key="1">
    <source>
        <dbReference type="EMBL" id="CAG9562928.1"/>
    </source>
</evidence>
<dbReference type="EMBL" id="CAKASE010000049">
    <property type="protein sequence ID" value="CAG9562928.1"/>
    <property type="molecule type" value="Genomic_DNA"/>
</dbReference>
<name>A0A8J2VXZ1_9NEOP</name>
<dbReference type="OrthoDB" id="6951870at2759"/>
<sequence>MPLPVSFEVARLDAQIWMARKVRIVFSSGSQSTALGSSGHPAMVASVVSRPITQVIETGEEGSQFLYRITWPRTLQSKSNAQPLYE</sequence>
<organism evidence="1 2">
    <name type="scientific">Danaus chrysippus</name>
    <name type="common">African queen</name>
    <dbReference type="NCBI Taxonomy" id="151541"/>
    <lineage>
        <taxon>Eukaryota</taxon>
        <taxon>Metazoa</taxon>
        <taxon>Ecdysozoa</taxon>
        <taxon>Arthropoda</taxon>
        <taxon>Hexapoda</taxon>
        <taxon>Insecta</taxon>
        <taxon>Pterygota</taxon>
        <taxon>Neoptera</taxon>
        <taxon>Endopterygota</taxon>
        <taxon>Lepidoptera</taxon>
        <taxon>Glossata</taxon>
        <taxon>Ditrysia</taxon>
        <taxon>Papilionoidea</taxon>
        <taxon>Nymphalidae</taxon>
        <taxon>Danainae</taxon>
        <taxon>Danaini</taxon>
        <taxon>Danaina</taxon>
        <taxon>Danaus</taxon>
        <taxon>Anosia</taxon>
    </lineage>
</organism>
<reference evidence="1" key="1">
    <citation type="submission" date="2021-09" db="EMBL/GenBank/DDBJ databases">
        <authorList>
            <person name="Martin H S."/>
        </authorList>
    </citation>
    <scope>NUCLEOTIDE SEQUENCE</scope>
</reference>
<dbReference type="AlphaFoldDB" id="A0A8J2VXZ1"/>
<keyword evidence="2" id="KW-1185">Reference proteome</keyword>
<proteinExistence type="predicted"/>
<protein>
    <submittedName>
        <fullName evidence="1">(African queen) hypothetical protein</fullName>
    </submittedName>
</protein>
<evidence type="ECO:0000313" key="2">
    <source>
        <dbReference type="Proteomes" id="UP000789524"/>
    </source>
</evidence>